<sequence length="1170" mass="130881">MLEAATGIINILESGEKPDEEKAENLLEVLVVKCARWYDFTLRDDGDDFFAQALSRLFDGVVRKWILKPNWLKCPRDENYSSSYSSEERKASNGGSSCSPRSESYARPGLLLNVLQLVRLFTRDCNYRKQLVCDADKAESLGTIAQFLAWRSRAHFEEKWLLPSGKEREAMSTPLGREMLVECVSIVRRLATDKDHCEALFSTKMKSQVQAMRQRRQGNQNNQNNRSDHMQEFGIAGTLALLLHTTDNAILPLAIDSLTHIAERMNDRIDDWDEAARGPKLSREEKLVIVDTLRHVSCCGIEVILKMIESYSRPFNRLAATLLTTLLSLEEVRTQVLVDQYKSGSGGQKKNRKVVGSEPMEGAPLIQRLVSKFSYCERELYVPILNVLSVILQENFLISDLRDVGGIPIILNSIRTETFAGKGKEGDRLRASMDFVCAVSRCIQVMSIDDEASYQVKQCNGVYLLGRCLVQPWDPADPDFFHDNSPSLAANGWSQKGGGAANPLTVYNLVEASRVHLARAHVLRALRYIFSSERNRDIFKKLMPPDFFSAFIDVGHYQESLKPYLRLAELMHESEVVRSKDQPREEAGPGDDGAAVAGAVPPSSAEDSGLNNLQSPRITHWTRVALKEIDKNSQNDIVKIVNGYHFVELLGKGAFGSVYKARKKGFSAHEEKICAVKELALEDVHIFGATKKEQEEAKAAIAEEMKILSEMDHPGIVHYYESFEKDGKVYIAMEYAGGMSLEDRIRSLEARNQRSSETEVWQILTQLCLALRYMHQDKEIVHRDLTPANIIISLGNDIVTVGEASSDQPLTVRITDFGYAKRKEEGGFVMRSLVGTITFCCPEIVQHQVYTDKADVWSLGCILYNVMLLKPPFSASNIFNIAQKIVEGQFDPPIESDKVPWYSSELKRLVGRMLTVDPEKRPSIGEIIVEISSRVARETDSMRSKIRLLEEEIHMERKYFVREKRIAMKTQNALEKANSASSISSIMGLEDGSLFNGAASYGNTVAAGAGSNISANGDLESPKLVPLSQSMAAKAPLNLQPNIGKLSTLSTLSNAPGQSTKTKISIPQRNLRVLTDPVIDMLTQVHKLMLVAQLPPSLDLHADGRRQFLQRVHLHLFASDQRAGAIKAHLAKLVEQSEDPIDGLGLHETISYAHVHTMLEDILKETNIRY</sequence>
<dbReference type="Proteomes" id="UP000316726">
    <property type="component" value="Chromosome 20"/>
</dbReference>
<comment type="catalytic activity">
    <reaction evidence="9">
        <text>L-seryl-[protein] + ATP = O-phospho-L-seryl-[protein] + ADP + H(+)</text>
        <dbReference type="Rhea" id="RHEA:17989"/>
        <dbReference type="Rhea" id="RHEA-COMP:9863"/>
        <dbReference type="Rhea" id="RHEA-COMP:11604"/>
        <dbReference type="ChEBI" id="CHEBI:15378"/>
        <dbReference type="ChEBI" id="CHEBI:29999"/>
        <dbReference type="ChEBI" id="CHEBI:30616"/>
        <dbReference type="ChEBI" id="CHEBI:83421"/>
        <dbReference type="ChEBI" id="CHEBI:456216"/>
        <dbReference type="EC" id="2.7.11.1"/>
    </reaction>
</comment>
<feature type="region of interest" description="Disordered" evidence="11">
    <location>
        <begin position="576"/>
        <end position="612"/>
    </location>
</feature>
<dbReference type="PANTHER" id="PTHR43671:SF98">
    <property type="entry name" value="SERINE_THREONINE-PROTEIN KINASE NEK11"/>
    <property type="match status" value="1"/>
</dbReference>
<dbReference type="Pfam" id="PF00069">
    <property type="entry name" value="Pkinase"/>
    <property type="match status" value="1"/>
</dbReference>
<evidence type="ECO:0000256" key="11">
    <source>
        <dbReference type="SAM" id="MobiDB-lite"/>
    </source>
</evidence>
<dbReference type="SUPFAM" id="SSF56112">
    <property type="entry name" value="Protein kinase-like (PK-like)"/>
    <property type="match status" value="1"/>
</dbReference>
<dbReference type="InterPro" id="IPR000719">
    <property type="entry name" value="Prot_kinase_dom"/>
</dbReference>
<accession>A0A5B8N1E9</accession>
<comment type="catalytic activity">
    <reaction evidence="8">
        <text>L-threonyl-[protein] + ATP = O-phospho-L-threonyl-[protein] + ADP + H(+)</text>
        <dbReference type="Rhea" id="RHEA:46608"/>
        <dbReference type="Rhea" id="RHEA-COMP:11060"/>
        <dbReference type="Rhea" id="RHEA-COMP:11605"/>
        <dbReference type="ChEBI" id="CHEBI:15378"/>
        <dbReference type="ChEBI" id="CHEBI:30013"/>
        <dbReference type="ChEBI" id="CHEBI:30616"/>
        <dbReference type="ChEBI" id="CHEBI:61977"/>
        <dbReference type="ChEBI" id="CHEBI:456216"/>
        <dbReference type="EC" id="2.7.11.1"/>
    </reaction>
</comment>
<keyword evidence="3 13" id="KW-0723">Serine/threonine-protein kinase</keyword>
<dbReference type="InterPro" id="IPR016024">
    <property type="entry name" value="ARM-type_fold"/>
</dbReference>
<feature type="binding site" evidence="10">
    <location>
        <position position="677"/>
    </location>
    <ligand>
        <name>ATP</name>
        <dbReference type="ChEBI" id="CHEBI:30616"/>
    </ligand>
</feature>
<feature type="domain" description="Protein kinase" evidence="12">
    <location>
        <begin position="644"/>
        <end position="935"/>
    </location>
</feature>
<dbReference type="Gene3D" id="1.10.510.10">
    <property type="entry name" value="Transferase(Phosphotransferase) domain 1"/>
    <property type="match status" value="1"/>
</dbReference>
<evidence type="ECO:0000256" key="7">
    <source>
        <dbReference type="ARBA" id="ARBA00022840"/>
    </source>
</evidence>
<dbReference type="PROSITE" id="PS00109">
    <property type="entry name" value="PROTEIN_KINASE_TYR"/>
    <property type="match status" value="1"/>
</dbReference>
<dbReference type="PROSITE" id="PS50011">
    <property type="entry name" value="PROTEIN_KINASE_DOM"/>
    <property type="match status" value="1"/>
</dbReference>
<evidence type="ECO:0000313" key="14">
    <source>
        <dbReference type="Proteomes" id="UP000316726"/>
    </source>
</evidence>
<evidence type="ECO:0000256" key="9">
    <source>
        <dbReference type="ARBA" id="ARBA00048679"/>
    </source>
</evidence>
<evidence type="ECO:0000256" key="10">
    <source>
        <dbReference type="PROSITE-ProRule" id="PRU10141"/>
    </source>
</evidence>
<dbReference type="PANTHER" id="PTHR43671">
    <property type="entry name" value="SERINE/THREONINE-PROTEIN KINASE NEK"/>
    <property type="match status" value="1"/>
</dbReference>
<dbReference type="InterPro" id="IPR008266">
    <property type="entry name" value="Tyr_kinase_AS"/>
</dbReference>
<reference evidence="13 14" key="1">
    <citation type="submission" date="2018-07" db="EMBL/GenBank/DDBJ databases">
        <title>The complete nuclear genome of the prasinophyte Chloropicon primus (CCMP1205).</title>
        <authorList>
            <person name="Pombert J.-F."/>
            <person name="Otis C."/>
            <person name="Turmel M."/>
            <person name="Lemieux C."/>
        </authorList>
    </citation>
    <scope>NUCLEOTIDE SEQUENCE [LARGE SCALE GENOMIC DNA]</scope>
    <source>
        <strain evidence="13 14">CCMP1205</strain>
    </source>
</reference>
<dbReference type="InterPro" id="IPR017441">
    <property type="entry name" value="Protein_kinase_ATP_BS"/>
</dbReference>
<gene>
    <name evidence="13" type="ORF">A3770_20p86340</name>
</gene>
<evidence type="ECO:0000313" key="13">
    <source>
        <dbReference type="EMBL" id="QDZ26116.1"/>
    </source>
</evidence>
<dbReference type="AlphaFoldDB" id="A0A5B8N1E9"/>
<dbReference type="InterPro" id="IPR050660">
    <property type="entry name" value="NEK_Ser/Thr_kinase"/>
</dbReference>
<evidence type="ECO:0000256" key="1">
    <source>
        <dbReference type="ARBA" id="ARBA00010886"/>
    </source>
</evidence>
<organism evidence="13 14">
    <name type="scientific">Chloropicon primus</name>
    <dbReference type="NCBI Taxonomy" id="1764295"/>
    <lineage>
        <taxon>Eukaryota</taxon>
        <taxon>Viridiplantae</taxon>
        <taxon>Chlorophyta</taxon>
        <taxon>Chloropicophyceae</taxon>
        <taxon>Chloropicales</taxon>
        <taxon>Chloropicaceae</taxon>
        <taxon>Chloropicon</taxon>
    </lineage>
</organism>
<evidence type="ECO:0000256" key="8">
    <source>
        <dbReference type="ARBA" id="ARBA00047899"/>
    </source>
</evidence>
<dbReference type="SUPFAM" id="SSF48371">
    <property type="entry name" value="ARM repeat"/>
    <property type="match status" value="1"/>
</dbReference>
<dbReference type="InterPro" id="IPR011009">
    <property type="entry name" value="Kinase-like_dom_sf"/>
</dbReference>
<keyword evidence="6 13" id="KW-0418">Kinase</keyword>
<proteinExistence type="inferred from homology"/>
<keyword evidence="4" id="KW-0808">Transferase</keyword>
<evidence type="ECO:0000256" key="4">
    <source>
        <dbReference type="ARBA" id="ARBA00022679"/>
    </source>
</evidence>
<keyword evidence="7 10" id="KW-0067">ATP-binding</keyword>
<keyword evidence="14" id="KW-1185">Reference proteome</keyword>
<feature type="region of interest" description="Disordered" evidence="11">
    <location>
        <begin position="82"/>
        <end position="103"/>
    </location>
</feature>
<feature type="compositionally biased region" description="Low complexity" evidence="11">
    <location>
        <begin position="592"/>
        <end position="605"/>
    </location>
</feature>
<evidence type="ECO:0000259" key="12">
    <source>
        <dbReference type="PROSITE" id="PS50011"/>
    </source>
</evidence>
<dbReference type="GO" id="GO:0004674">
    <property type="term" value="F:protein serine/threonine kinase activity"/>
    <property type="evidence" value="ECO:0007669"/>
    <property type="project" value="UniProtKB-KW"/>
</dbReference>
<feature type="compositionally biased region" description="Basic and acidic residues" evidence="11">
    <location>
        <begin position="576"/>
        <end position="587"/>
    </location>
</feature>
<name>A0A5B8N1E9_9CHLO</name>
<comment type="similarity">
    <text evidence="1">Belongs to the protein kinase superfamily. NEK Ser/Thr protein kinase family. NIMA subfamily.</text>
</comment>
<dbReference type="STRING" id="1764295.A0A5B8N1E9"/>
<dbReference type="OrthoDB" id="248923at2759"/>
<dbReference type="EMBL" id="CP031053">
    <property type="protein sequence ID" value="QDZ26116.1"/>
    <property type="molecule type" value="Genomic_DNA"/>
</dbReference>
<dbReference type="EC" id="2.7.11.1" evidence="2"/>
<feature type="compositionally biased region" description="Polar residues" evidence="11">
    <location>
        <begin position="93"/>
        <end position="102"/>
    </location>
</feature>
<keyword evidence="5 10" id="KW-0547">Nucleotide-binding</keyword>
<dbReference type="GO" id="GO:0005524">
    <property type="term" value="F:ATP binding"/>
    <property type="evidence" value="ECO:0007669"/>
    <property type="project" value="UniProtKB-UniRule"/>
</dbReference>
<evidence type="ECO:0000256" key="6">
    <source>
        <dbReference type="ARBA" id="ARBA00022777"/>
    </source>
</evidence>
<evidence type="ECO:0000256" key="5">
    <source>
        <dbReference type="ARBA" id="ARBA00022741"/>
    </source>
</evidence>
<protein>
    <recommendedName>
        <fullName evidence="2">non-specific serine/threonine protein kinase</fullName>
        <ecNumber evidence="2">2.7.11.1</ecNumber>
    </recommendedName>
</protein>
<dbReference type="PROSITE" id="PS00107">
    <property type="entry name" value="PROTEIN_KINASE_ATP"/>
    <property type="match status" value="1"/>
</dbReference>
<evidence type="ECO:0000256" key="3">
    <source>
        <dbReference type="ARBA" id="ARBA00022527"/>
    </source>
</evidence>
<evidence type="ECO:0000256" key="2">
    <source>
        <dbReference type="ARBA" id="ARBA00012513"/>
    </source>
</evidence>